<dbReference type="AlphaFoldDB" id="A0A433U663"/>
<sequence length="666" mass="75724">MAQKATLTAARNAKSFLLWSQFCVGPRTFLYNAARKETCGGLIFRRFHTKEIILHPKNRIQIFSLVDRAFQSFMKNKLCMKRTAAGTFLLLHKFVRSNLILLFISSGSLLFAKNVSEIIFIEPLLLAKCNASPDFTKASFAEPQVKTSNIWRCEQKSFLTWMFQDLVPLGLRAAQLFCLFTPMVLTYPLTYLGPQWFGIWLKLLYLAVEYSGATFIKLGQWASTRRDLFSKEVCDHFAHLHFQVRPHAWAHTAHILHEAYGELWQQMLHLVDGQSPIGSGCIAQVSVIQNIFCMIAFIQSIYLIHLFLSVENNDKVNYLKETASEAGTDLIPVAIKVLHPSIQDKFNRDMTLMKSAARFLTWLFPKLHWVNLSQCVEEFKSVMEAQVNTFLCLFKHITSCHSPSDDWLYLFCLTLFRVPRPFPHLVRHNILVESFEEGISVGQIVQDSSQPAELKIQLANIGVDIMLQMVFVNNFVHADLHPGNLLVQNMDAFFMKVSSYFSSHLIDELLEDHRQVSKEKDCLRLVLLDCGITSSLEPEDKQKFQEVFTAVVKGEGETVADLFLAKSAVNFCEDPICFRKEMAQVVRDARQNLASISKIKVAEVMNAVFGVLSRHRIQLEANFATIILAMAMLEGLGRSLNPDLDLLEKARPVLLGSYLSRKNAGP</sequence>
<dbReference type="Pfam" id="PF03109">
    <property type="entry name" value="ABC1"/>
    <property type="match status" value="1"/>
</dbReference>
<dbReference type="InterPro" id="IPR011009">
    <property type="entry name" value="Kinase-like_dom_sf"/>
</dbReference>
<dbReference type="InterPro" id="IPR004147">
    <property type="entry name" value="ABC1_dom"/>
</dbReference>
<dbReference type="InterPro" id="IPR052402">
    <property type="entry name" value="ADCK_kinase"/>
</dbReference>
<dbReference type="SUPFAM" id="SSF56112">
    <property type="entry name" value="Protein kinase-like (PK-like)"/>
    <property type="match status" value="1"/>
</dbReference>
<protein>
    <recommendedName>
        <fullName evidence="2">ABC1 atypical kinase-like domain-containing protein</fullName>
    </recommendedName>
</protein>
<dbReference type="OrthoDB" id="427480at2759"/>
<evidence type="ECO:0000259" key="2">
    <source>
        <dbReference type="Pfam" id="PF03109"/>
    </source>
</evidence>
<feature type="domain" description="ABC1 atypical kinase-like" evidence="2">
    <location>
        <begin position="333"/>
        <end position="560"/>
    </location>
</feature>
<gene>
    <name evidence="3" type="ORF">EGW08_003057</name>
</gene>
<evidence type="ECO:0000313" key="4">
    <source>
        <dbReference type="Proteomes" id="UP000271974"/>
    </source>
</evidence>
<dbReference type="GO" id="GO:0005739">
    <property type="term" value="C:mitochondrion"/>
    <property type="evidence" value="ECO:0007669"/>
    <property type="project" value="TreeGrafter"/>
</dbReference>
<comment type="similarity">
    <text evidence="1">Belongs to the protein kinase superfamily. ADCK protein kinase family.</text>
</comment>
<reference evidence="3 4" key="1">
    <citation type="submission" date="2019-01" db="EMBL/GenBank/DDBJ databases">
        <title>A draft genome assembly of the solar-powered sea slug Elysia chlorotica.</title>
        <authorList>
            <person name="Cai H."/>
            <person name="Li Q."/>
            <person name="Fang X."/>
            <person name="Li J."/>
            <person name="Curtis N.E."/>
            <person name="Altenburger A."/>
            <person name="Shibata T."/>
            <person name="Feng M."/>
            <person name="Maeda T."/>
            <person name="Schwartz J.A."/>
            <person name="Shigenobu S."/>
            <person name="Lundholm N."/>
            <person name="Nishiyama T."/>
            <person name="Yang H."/>
            <person name="Hasebe M."/>
            <person name="Li S."/>
            <person name="Pierce S.K."/>
            <person name="Wang J."/>
        </authorList>
    </citation>
    <scope>NUCLEOTIDE SEQUENCE [LARGE SCALE GENOMIC DNA]</scope>
    <source>
        <strain evidence="3">EC2010</strain>
        <tissue evidence="3">Whole organism of an adult</tissue>
    </source>
</reference>
<dbReference type="PANTHER" id="PTHR45890:SF1">
    <property type="entry name" value="AARF DOMAIN CONTAINING KINASE 2"/>
    <property type="match status" value="1"/>
</dbReference>
<accession>A0A433U663</accession>
<dbReference type="EMBL" id="RQTK01000063">
    <property type="protein sequence ID" value="RUS89178.1"/>
    <property type="molecule type" value="Genomic_DNA"/>
</dbReference>
<keyword evidence="4" id="KW-1185">Reference proteome</keyword>
<name>A0A433U663_ELYCH</name>
<dbReference type="PANTHER" id="PTHR45890">
    <property type="entry name" value="AARF DOMAIN CONTAINING KINASE 2 (PREDICTED)"/>
    <property type="match status" value="1"/>
</dbReference>
<dbReference type="STRING" id="188477.A0A433U663"/>
<comment type="caution">
    <text evidence="3">The sequence shown here is derived from an EMBL/GenBank/DDBJ whole genome shotgun (WGS) entry which is preliminary data.</text>
</comment>
<evidence type="ECO:0000313" key="3">
    <source>
        <dbReference type="EMBL" id="RUS89178.1"/>
    </source>
</evidence>
<evidence type="ECO:0000256" key="1">
    <source>
        <dbReference type="ARBA" id="ARBA00009670"/>
    </source>
</evidence>
<proteinExistence type="inferred from homology"/>
<dbReference type="Proteomes" id="UP000271974">
    <property type="component" value="Unassembled WGS sequence"/>
</dbReference>
<organism evidence="3 4">
    <name type="scientific">Elysia chlorotica</name>
    <name type="common">Eastern emerald elysia</name>
    <name type="synonym">Sea slug</name>
    <dbReference type="NCBI Taxonomy" id="188477"/>
    <lineage>
        <taxon>Eukaryota</taxon>
        <taxon>Metazoa</taxon>
        <taxon>Spiralia</taxon>
        <taxon>Lophotrochozoa</taxon>
        <taxon>Mollusca</taxon>
        <taxon>Gastropoda</taxon>
        <taxon>Heterobranchia</taxon>
        <taxon>Euthyneura</taxon>
        <taxon>Panpulmonata</taxon>
        <taxon>Sacoglossa</taxon>
        <taxon>Placobranchoidea</taxon>
        <taxon>Plakobranchidae</taxon>
        <taxon>Elysia</taxon>
    </lineage>
</organism>